<dbReference type="PANTHER" id="PTHR11257:SF8">
    <property type="entry name" value="GEO08457P1"/>
    <property type="match status" value="1"/>
</dbReference>
<feature type="chain" id="PRO_5040333761" evidence="1">
    <location>
        <begin position="20"/>
        <end position="107"/>
    </location>
</feature>
<dbReference type="KEGG" id="btab:109040632"/>
<accession>A0A9P0APJ8</accession>
<dbReference type="EMBL" id="OU963869">
    <property type="protein sequence ID" value="CAH0395052.1"/>
    <property type="molecule type" value="Genomic_DNA"/>
</dbReference>
<keyword evidence="1" id="KW-0732">Signal</keyword>
<keyword evidence="3" id="KW-1185">Reference proteome</keyword>
<evidence type="ECO:0000313" key="3">
    <source>
        <dbReference type="Proteomes" id="UP001152759"/>
    </source>
</evidence>
<evidence type="ECO:0000256" key="1">
    <source>
        <dbReference type="SAM" id="SignalP"/>
    </source>
</evidence>
<organism evidence="2 3">
    <name type="scientific">Bemisia tabaci</name>
    <name type="common">Sweetpotato whitefly</name>
    <name type="synonym">Aleurodes tabaci</name>
    <dbReference type="NCBI Taxonomy" id="7038"/>
    <lineage>
        <taxon>Eukaryota</taxon>
        <taxon>Metazoa</taxon>
        <taxon>Ecdysozoa</taxon>
        <taxon>Arthropoda</taxon>
        <taxon>Hexapoda</taxon>
        <taxon>Insecta</taxon>
        <taxon>Pterygota</taxon>
        <taxon>Neoptera</taxon>
        <taxon>Paraneoptera</taxon>
        <taxon>Hemiptera</taxon>
        <taxon>Sternorrhyncha</taxon>
        <taxon>Aleyrodoidea</taxon>
        <taxon>Aleyrodidae</taxon>
        <taxon>Aleyrodinae</taxon>
        <taxon>Bemisia</taxon>
    </lineage>
</organism>
<dbReference type="Proteomes" id="UP001152759">
    <property type="component" value="Chromosome 8"/>
</dbReference>
<dbReference type="InterPro" id="IPR005055">
    <property type="entry name" value="A10/PebIII"/>
</dbReference>
<proteinExistence type="predicted"/>
<dbReference type="InterPro" id="IPR036682">
    <property type="entry name" value="OS_D_A10/PebIII_sf"/>
</dbReference>
<gene>
    <name evidence="2" type="ORF">BEMITA_LOCUS13284</name>
</gene>
<name>A0A9P0APJ8_BEMTA</name>
<dbReference type="AlphaFoldDB" id="A0A9P0APJ8"/>
<dbReference type="SUPFAM" id="SSF100910">
    <property type="entry name" value="Chemosensory protein Csp2"/>
    <property type="match status" value="1"/>
</dbReference>
<dbReference type="Gene3D" id="1.10.2080.10">
    <property type="entry name" value="Insect odorant-binding protein A10/Ejaculatory bulb-specific protein 3"/>
    <property type="match status" value="1"/>
</dbReference>
<sequence length="107" mass="11949">MRCACVLLVLVVCVWGTSGQRVGEGDVSRLLTNRDYVNRQINCVLDKGSCDNIGRQLKQAIPEVLGRQCKSCSARQLDNARKVVNYIRSNYPGPWSQIEAKYGRAAF</sequence>
<reference evidence="2" key="1">
    <citation type="submission" date="2021-12" db="EMBL/GenBank/DDBJ databases">
        <authorList>
            <person name="King R."/>
        </authorList>
    </citation>
    <scope>NUCLEOTIDE SEQUENCE</scope>
</reference>
<feature type="signal peptide" evidence="1">
    <location>
        <begin position="1"/>
        <end position="19"/>
    </location>
</feature>
<dbReference type="Pfam" id="PF03392">
    <property type="entry name" value="OS-D"/>
    <property type="match status" value="1"/>
</dbReference>
<protein>
    <submittedName>
        <fullName evidence="2">Uncharacterized protein</fullName>
    </submittedName>
</protein>
<dbReference type="PANTHER" id="PTHR11257">
    <property type="entry name" value="CHEMOSENSORY PROTEIN-RELATED"/>
    <property type="match status" value="1"/>
</dbReference>
<evidence type="ECO:0000313" key="2">
    <source>
        <dbReference type="EMBL" id="CAH0395052.1"/>
    </source>
</evidence>